<reference evidence="3 4" key="1">
    <citation type="submission" date="2016-10" db="EMBL/GenBank/DDBJ databases">
        <authorList>
            <person name="de Groot N.N."/>
        </authorList>
    </citation>
    <scope>NUCLEOTIDE SEQUENCE [LARGE SCALE GENOMIC DNA]</scope>
    <source>
        <strain evidence="3 4">PYCC 4715</strain>
    </source>
</reference>
<dbReference type="EMBL" id="LT635765">
    <property type="protein sequence ID" value="SGZ51032.1"/>
    <property type="molecule type" value="Genomic_DNA"/>
</dbReference>
<evidence type="ECO:0000313" key="4">
    <source>
        <dbReference type="Proteomes" id="UP000182259"/>
    </source>
</evidence>
<dbReference type="Proteomes" id="UP000182259">
    <property type="component" value="Chromosome II"/>
</dbReference>
<dbReference type="PROSITE" id="PS51820">
    <property type="entry name" value="PA14"/>
    <property type="match status" value="1"/>
</dbReference>
<protein>
    <submittedName>
        <fullName evidence="3">CIC11C00000001727</fullName>
    </submittedName>
</protein>
<dbReference type="InterPro" id="IPR018871">
    <property type="entry name" value="GLEYA_adhesin_domain"/>
</dbReference>
<gene>
    <name evidence="3" type="ORF">SAMEA4029009_CIC11G00000001727</name>
</gene>
<evidence type="ECO:0000256" key="1">
    <source>
        <dbReference type="SAM" id="SignalP"/>
    </source>
</evidence>
<feature type="domain" description="PA14" evidence="2">
    <location>
        <begin position="43"/>
        <end position="204"/>
    </location>
</feature>
<keyword evidence="1" id="KW-0732">Signal</keyword>
<dbReference type="Pfam" id="PF10528">
    <property type="entry name" value="GLEYA"/>
    <property type="match status" value="1"/>
</dbReference>
<dbReference type="AlphaFoldDB" id="A0A1L0D4W5"/>
<dbReference type="InterPro" id="IPR037524">
    <property type="entry name" value="PA14/GLEYA"/>
</dbReference>
<accession>A0A1L0D4W5</accession>
<feature type="chain" id="PRO_5012927729" evidence="1">
    <location>
        <begin position="22"/>
        <end position="204"/>
    </location>
</feature>
<proteinExistence type="predicted"/>
<feature type="signal peptide" evidence="1">
    <location>
        <begin position="1"/>
        <end position="21"/>
    </location>
</feature>
<evidence type="ECO:0000313" key="3">
    <source>
        <dbReference type="EMBL" id="SGZ51032.1"/>
    </source>
</evidence>
<organism evidence="3 4">
    <name type="scientific">Sungouiella intermedia</name>
    <dbReference type="NCBI Taxonomy" id="45354"/>
    <lineage>
        <taxon>Eukaryota</taxon>
        <taxon>Fungi</taxon>
        <taxon>Dikarya</taxon>
        <taxon>Ascomycota</taxon>
        <taxon>Saccharomycotina</taxon>
        <taxon>Pichiomycetes</taxon>
        <taxon>Metschnikowiaceae</taxon>
        <taxon>Sungouiella</taxon>
    </lineage>
</organism>
<dbReference type="Gene3D" id="2.60.120.1560">
    <property type="match status" value="1"/>
</dbReference>
<evidence type="ECO:0000259" key="2">
    <source>
        <dbReference type="PROSITE" id="PS51820"/>
    </source>
</evidence>
<sequence length="204" mass="22494">MVPWLVVFLFTILLFSENAAASCLPLRLSAPGLNVNFYGYDLRTRVGWNDDYFTGGYKNGGLKKTVENVVDINFSFPSTRSRVVVNGNIYGYPLTISNFSMELTGYFRADYTGTHTFTIVADDGVTLQFGNGVYCCDDVNGALGNTSFGINSLRGYGGNPPANPSTFSVQLQAGRYYPMKLIFFNWDGILQLDVSYVNPLGKKS</sequence>
<name>A0A1L0D4W5_9ASCO</name>
<dbReference type="SUPFAM" id="SSF56988">
    <property type="entry name" value="Anthrax protective antigen"/>
    <property type="match status" value="1"/>
</dbReference>